<reference evidence="9 10" key="1">
    <citation type="submission" date="2017-06" db="EMBL/GenBank/DDBJ databases">
        <title>Complete genome sequence of Paenibacillus donghaensis KCTC 13049T isolated from East Sea sediment, South Korea.</title>
        <authorList>
            <person name="Jung B.K."/>
            <person name="Hong S.-J."/>
            <person name="Shin J.-H."/>
        </authorList>
    </citation>
    <scope>NUCLEOTIDE SEQUENCE [LARGE SCALE GENOMIC DNA]</scope>
    <source>
        <strain evidence="9 10">KCTC 13049</strain>
    </source>
</reference>
<feature type="transmembrane region" description="Helical" evidence="7">
    <location>
        <begin position="301"/>
        <end position="321"/>
    </location>
</feature>
<evidence type="ECO:0000256" key="6">
    <source>
        <dbReference type="ARBA" id="ARBA00023136"/>
    </source>
</evidence>
<dbReference type="InterPro" id="IPR011701">
    <property type="entry name" value="MFS"/>
</dbReference>
<feature type="transmembrane region" description="Helical" evidence="7">
    <location>
        <begin position="128"/>
        <end position="150"/>
    </location>
</feature>
<dbReference type="EMBL" id="CP021780">
    <property type="protein sequence ID" value="ASA20788.1"/>
    <property type="molecule type" value="Genomic_DNA"/>
</dbReference>
<dbReference type="InterPro" id="IPR051788">
    <property type="entry name" value="MFS_Transporter"/>
</dbReference>
<evidence type="ECO:0000256" key="3">
    <source>
        <dbReference type="ARBA" id="ARBA00022448"/>
    </source>
</evidence>
<comment type="subcellular location">
    <subcellularLocation>
        <location evidence="1">Cell membrane</location>
        <topology evidence="1">Multi-pass membrane protein</topology>
    </subcellularLocation>
</comment>
<name>A0A2Z2KPR3_9BACL</name>
<dbReference type="InterPro" id="IPR020846">
    <property type="entry name" value="MFS_dom"/>
</dbReference>
<feature type="transmembrane region" description="Helical" evidence="7">
    <location>
        <begin position="214"/>
        <end position="232"/>
    </location>
</feature>
<dbReference type="GO" id="GO:0005886">
    <property type="term" value="C:plasma membrane"/>
    <property type="evidence" value="ECO:0007669"/>
    <property type="project" value="UniProtKB-SubCell"/>
</dbReference>
<evidence type="ECO:0000256" key="4">
    <source>
        <dbReference type="ARBA" id="ARBA00022692"/>
    </source>
</evidence>
<accession>A0A2Z2KPR3</accession>
<evidence type="ECO:0000313" key="10">
    <source>
        <dbReference type="Proteomes" id="UP000249890"/>
    </source>
</evidence>
<dbReference type="KEGG" id="pdh:B9T62_08320"/>
<keyword evidence="3" id="KW-0813">Transport</keyword>
<comment type="similarity">
    <text evidence="2">Belongs to the major facilitator superfamily.</text>
</comment>
<keyword evidence="6 7" id="KW-0472">Membrane</keyword>
<dbReference type="RefSeq" id="WP_087914806.1">
    <property type="nucleotide sequence ID" value="NZ_CP021780.1"/>
</dbReference>
<evidence type="ECO:0000256" key="1">
    <source>
        <dbReference type="ARBA" id="ARBA00004651"/>
    </source>
</evidence>
<keyword evidence="4 7" id="KW-0812">Transmembrane</keyword>
<feature type="transmembrane region" description="Helical" evidence="7">
    <location>
        <begin position="278"/>
        <end position="295"/>
    </location>
</feature>
<gene>
    <name evidence="9" type="ORF">B9T62_08320</name>
</gene>
<protein>
    <submittedName>
        <fullName evidence="9">MFS transporter</fullName>
    </submittedName>
</protein>
<keyword evidence="10" id="KW-1185">Reference proteome</keyword>
<organism evidence="9 10">
    <name type="scientific">Paenibacillus donghaensis</name>
    <dbReference type="NCBI Taxonomy" id="414771"/>
    <lineage>
        <taxon>Bacteria</taxon>
        <taxon>Bacillati</taxon>
        <taxon>Bacillota</taxon>
        <taxon>Bacilli</taxon>
        <taxon>Bacillales</taxon>
        <taxon>Paenibacillaceae</taxon>
        <taxon>Paenibacillus</taxon>
    </lineage>
</organism>
<sequence length="397" mass="43081">MATYFLIVIYLAFISLGLPDSLLGSAWPLMRLDFAAPLETAGLLFMVISAGTILSSLASGAVLKRLGTGRVTLISCIMTAGALAGIAYSPSLLWLILCAIPLGLGAGSVDAGLNNYVAANYKAHHMSWLHCFWGVGATLGPIIMAQFISGENHWRWGYLTVSGIQLLLVVVLALTLPLWKRIEENNPHKSNEGAEEQEQSFDTVKPLRIKGVKWAMFTFFFFCGVEATVNLWGSSFLVNMKDLPPATAAQWVSLYFGGITVGRLVTGFITFKVSNRMLIRAGQWTALAGALLLLLPLPSAFSLAGFIIIGLGLAPIFPCMLHETPVRFGKKHSQSIMGYQMAMAYTGTCLLPPLFGFLASNITIAMFPLYVAVLAAAMLLFSEQLNSIVRRVHNDRL</sequence>
<feature type="transmembrane region" description="Helical" evidence="7">
    <location>
        <begin position="70"/>
        <end position="88"/>
    </location>
</feature>
<feature type="transmembrane region" description="Helical" evidence="7">
    <location>
        <begin position="364"/>
        <end position="381"/>
    </location>
</feature>
<feature type="domain" description="Major facilitator superfamily (MFS) profile" evidence="8">
    <location>
        <begin position="5"/>
        <end position="386"/>
    </location>
</feature>
<dbReference type="Pfam" id="PF07690">
    <property type="entry name" value="MFS_1"/>
    <property type="match status" value="1"/>
</dbReference>
<keyword evidence="5 7" id="KW-1133">Transmembrane helix</keyword>
<dbReference type="Proteomes" id="UP000249890">
    <property type="component" value="Chromosome"/>
</dbReference>
<dbReference type="SUPFAM" id="SSF103473">
    <property type="entry name" value="MFS general substrate transporter"/>
    <property type="match status" value="1"/>
</dbReference>
<dbReference type="Gene3D" id="1.20.1250.20">
    <property type="entry name" value="MFS general substrate transporter like domains"/>
    <property type="match status" value="1"/>
</dbReference>
<evidence type="ECO:0000256" key="5">
    <source>
        <dbReference type="ARBA" id="ARBA00022989"/>
    </source>
</evidence>
<dbReference type="PANTHER" id="PTHR23514">
    <property type="entry name" value="BYPASS OF STOP CODON PROTEIN 6"/>
    <property type="match status" value="1"/>
</dbReference>
<evidence type="ECO:0000256" key="7">
    <source>
        <dbReference type="SAM" id="Phobius"/>
    </source>
</evidence>
<evidence type="ECO:0000259" key="8">
    <source>
        <dbReference type="PROSITE" id="PS50850"/>
    </source>
</evidence>
<feature type="transmembrane region" description="Helical" evidence="7">
    <location>
        <begin position="252"/>
        <end position="271"/>
    </location>
</feature>
<dbReference type="GO" id="GO:0022857">
    <property type="term" value="F:transmembrane transporter activity"/>
    <property type="evidence" value="ECO:0007669"/>
    <property type="project" value="InterPro"/>
</dbReference>
<feature type="transmembrane region" description="Helical" evidence="7">
    <location>
        <begin position="94"/>
        <end position="116"/>
    </location>
</feature>
<evidence type="ECO:0000256" key="2">
    <source>
        <dbReference type="ARBA" id="ARBA00008335"/>
    </source>
</evidence>
<evidence type="ECO:0000313" key="9">
    <source>
        <dbReference type="EMBL" id="ASA20788.1"/>
    </source>
</evidence>
<feature type="transmembrane region" description="Helical" evidence="7">
    <location>
        <begin position="156"/>
        <end position="179"/>
    </location>
</feature>
<feature type="transmembrane region" description="Helical" evidence="7">
    <location>
        <begin position="40"/>
        <end position="63"/>
    </location>
</feature>
<dbReference type="PROSITE" id="PS50850">
    <property type="entry name" value="MFS"/>
    <property type="match status" value="1"/>
</dbReference>
<dbReference type="InterPro" id="IPR036259">
    <property type="entry name" value="MFS_trans_sf"/>
</dbReference>
<feature type="transmembrane region" description="Helical" evidence="7">
    <location>
        <begin position="342"/>
        <end position="358"/>
    </location>
</feature>
<dbReference type="AlphaFoldDB" id="A0A2Z2KPR3"/>
<proteinExistence type="inferred from homology"/>
<dbReference type="OrthoDB" id="9795150at2"/>
<dbReference type="PANTHER" id="PTHR23514:SF3">
    <property type="entry name" value="BYPASS OF STOP CODON PROTEIN 6"/>
    <property type="match status" value="1"/>
</dbReference>